<organism evidence="5 6">
    <name type="scientific">Chryseosolibacter indicus</name>
    <dbReference type="NCBI Taxonomy" id="2782351"/>
    <lineage>
        <taxon>Bacteria</taxon>
        <taxon>Pseudomonadati</taxon>
        <taxon>Bacteroidota</taxon>
        <taxon>Cytophagia</taxon>
        <taxon>Cytophagales</taxon>
        <taxon>Chryseotaleaceae</taxon>
        <taxon>Chryseosolibacter</taxon>
    </lineage>
</organism>
<dbReference type="GO" id="GO:0004601">
    <property type="term" value="F:peroxidase activity"/>
    <property type="evidence" value="ECO:0007669"/>
    <property type="project" value="UniProtKB-KW"/>
</dbReference>
<name>A0ABS5VYG5_9BACT</name>
<dbReference type="InterPro" id="IPR036249">
    <property type="entry name" value="Thioredoxin-like_sf"/>
</dbReference>
<dbReference type="InterPro" id="IPR000889">
    <property type="entry name" value="Glutathione_peroxidase"/>
</dbReference>
<evidence type="ECO:0000256" key="2">
    <source>
        <dbReference type="ARBA" id="ARBA00022559"/>
    </source>
</evidence>
<reference evidence="5 6" key="1">
    <citation type="submission" date="2021-05" db="EMBL/GenBank/DDBJ databases">
        <title>A Polyphasic approach of four new species of the genus Ohtaekwangia: Ohtaekwangia histidinii sp. nov., Ohtaekwangia cretensis sp. nov., Ohtaekwangia indiensis sp. nov., Ohtaekwangia reichenbachii sp. nov. from diverse environment.</title>
        <authorList>
            <person name="Octaviana S."/>
        </authorList>
    </citation>
    <scope>NUCLEOTIDE SEQUENCE [LARGE SCALE GENOMIC DNA]</scope>
    <source>
        <strain evidence="5 6">PWU20</strain>
    </source>
</reference>
<dbReference type="RefSeq" id="WP_254157774.1">
    <property type="nucleotide sequence ID" value="NZ_JAHESD010000113.1"/>
</dbReference>
<evidence type="ECO:0000256" key="3">
    <source>
        <dbReference type="ARBA" id="ARBA00023002"/>
    </source>
</evidence>
<dbReference type="PANTHER" id="PTHR11592">
    <property type="entry name" value="GLUTATHIONE PEROXIDASE"/>
    <property type="match status" value="1"/>
</dbReference>
<dbReference type="PRINTS" id="PR01011">
    <property type="entry name" value="GLUTPROXDASE"/>
</dbReference>
<dbReference type="PROSITE" id="PS51355">
    <property type="entry name" value="GLUTATHIONE_PEROXID_3"/>
    <property type="match status" value="1"/>
</dbReference>
<proteinExistence type="inferred from homology"/>
<keyword evidence="3 4" id="KW-0560">Oxidoreductase</keyword>
<accession>A0ABS5VYG5</accession>
<dbReference type="Proteomes" id="UP000772618">
    <property type="component" value="Unassembled WGS sequence"/>
</dbReference>
<dbReference type="PIRSF" id="PIRSF000303">
    <property type="entry name" value="Glutathion_perox"/>
    <property type="match status" value="1"/>
</dbReference>
<evidence type="ECO:0000313" key="6">
    <source>
        <dbReference type="Proteomes" id="UP000772618"/>
    </source>
</evidence>
<protein>
    <recommendedName>
        <fullName evidence="4">Glutathione peroxidase</fullName>
    </recommendedName>
</protein>
<evidence type="ECO:0000256" key="1">
    <source>
        <dbReference type="ARBA" id="ARBA00006926"/>
    </source>
</evidence>
<dbReference type="PANTHER" id="PTHR11592:SF78">
    <property type="entry name" value="GLUTATHIONE PEROXIDASE"/>
    <property type="match status" value="1"/>
</dbReference>
<dbReference type="InterPro" id="IPR029759">
    <property type="entry name" value="GPX_AS"/>
</dbReference>
<dbReference type="Pfam" id="PF00255">
    <property type="entry name" value="GSHPx"/>
    <property type="match status" value="1"/>
</dbReference>
<dbReference type="CDD" id="cd00340">
    <property type="entry name" value="GSH_Peroxidase"/>
    <property type="match status" value="1"/>
</dbReference>
<dbReference type="EMBL" id="JAHESD010000113">
    <property type="protein sequence ID" value="MBT1706440.1"/>
    <property type="molecule type" value="Genomic_DNA"/>
</dbReference>
<comment type="similarity">
    <text evidence="1 4">Belongs to the glutathione peroxidase family.</text>
</comment>
<keyword evidence="6" id="KW-1185">Reference proteome</keyword>
<sequence length="178" mass="19932">MSKGLGIVPWLSSFISRFSSLKLEAKGSVYDFDLKTLSGKQLSLNQFKGKKLLIVNTASKCGFTSQYQDLQQLHNSHKDKVVVLGFPSNDFLWQEPGGDEEIATFCEVNYGVTFPMSQKISVRGRNCHPLFQWLAARAGKAPSWNFCKYLVDEKGEAVNFYSSKVLPTDPEIINKIVA</sequence>
<dbReference type="Gene3D" id="3.40.30.10">
    <property type="entry name" value="Glutaredoxin"/>
    <property type="match status" value="1"/>
</dbReference>
<comment type="caution">
    <text evidence="5">The sequence shown here is derived from an EMBL/GenBank/DDBJ whole genome shotgun (WGS) entry which is preliminary data.</text>
</comment>
<keyword evidence="2 4" id="KW-0575">Peroxidase</keyword>
<gene>
    <name evidence="5" type="ORF">KK060_24390</name>
</gene>
<dbReference type="SUPFAM" id="SSF52833">
    <property type="entry name" value="Thioredoxin-like"/>
    <property type="match status" value="1"/>
</dbReference>
<dbReference type="PROSITE" id="PS00460">
    <property type="entry name" value="GLUTATHIONE_PEROXID_1"/>
    <property type="match status" value="1"/>
</dbReference>
<evidence type="ECO:0000256" key="4">
    <source>
        <dbReference type="RuleBase" id="RU000499"/>
    </source>
</evidence>
<evidence type="ECO:0000313" key="5">
    <source>
        <dbReference type="EMBL" id="MBT1706440.1"/>
    </source>
</evidence>